<proteinExistence type="predicted"/>
<feature type="domain" description="Ion transport" evidence="6">
    <location>
        <begin position="7"/>
        <end position="127"/>
    </location>
</feature>
<feature type="transmembrane region" description="Helical" evidence="5">
    <location>
        <begin position="91"/>
        <end position="118"/>
    </location>
</feature>
<dbReference type="InterPro" id="IPR043203">
    <property type="entry name" value="VGCC_Ca_Na"/>
</dbReference>
<dbReference type="Proteomes" id="UP000663881">
    <property type="component" value="Unassembled WGS sequence"/>
</dbReference>
<organism evidence="7 8">
    <name type="scientific">Adineta steineri</name>
    <dbReference type="NCBI Taxonomy" id="433720"/>
    <lineage>
        <taxon>Eukaryota</taxon>
        <taxon>Metazoa</taxon>
        <taxon>Spiralia</taxon>
        <taxon>Gnathifera</taxon>
        <taxon>Rotifera</taxon>
        <taxon>Eurotatoria</taxon>
        <taxon>Bdelloidea</taxon>
        <taxon>Adinetida</taxon>
        <taxon>Adinetidae</taxon>
        <taxon>Adineta</taxon>
    </lineage>
</organism>
<evidence type="ECO:0000259" key="6">
    <source>
        <dbReference type="Pfam" id="PF00520"/>
    </source>
</evidence>
<evidence type="ECO:0000256" key="5">
    <source>
        <dbReference type="SAM" id="Phobius"/>
    </source>
</evidence>
<sequence>MTLKNVPETNEYVFTIIYTLEALTKCVARGFILKKFTFLRDPWNWLDFIVITLAYITFFVNLGNVSVLRTFRVLRALKTVAVVPGLKTIDALIQSLICLRDVTVLSSFILSIFALVGLQLYMGVLRQKCVPTYESFFNNS</sequence>
<name>A0A820L299_9BILA</name>
<dbReference type="GO" id="GO:0019228">
    <property type="term" value="P:neuronal action potential"/>
    <property type="evidence" value="ECO:0007669"/>
    <property type="project" value="TreeGrafter"/>
</dbReference>
<dbReference type="InterPro" id="IPR005821">
    <property type="entry name" value="Ion_trans_dom"/>
</dbReference>
<keyword evidence="3 5" id="KW-1133">Transmembrane helix</keyword>
<feature type="non-terminal residue" evidence="7">
    <location>
        <position position="1"/>
    </location>
</feature>
<accession>A0A820L299</accession>
<dbReference type="GO" id="GO:0086010">
    <property type="term" value="P:membrane depolarization during action potential"/>
    <property type="evidence" value="ECO:0007669"/>
    <property type="project" value="TreeGrafter"/>
</dbReference>
<evidence type="ECO:0000256" key="4">
    <source>
        <dbReference type="ARBA" id="ARBA00023136"/>
    </source>
</evidence>
<dbReference type="EMBL" id="CAJOAY010021615">
    <property type="protein sequence ID" value="CAF4349982.1"/>
    <property type="molecule type" value="Genomic_DNA"/>
</dbReference>
<evidence type="ECO:0000313" key="8">
    <source>
        <dbReference type="Proteomes" id="UP000663881"/>
    </source>
</evidence>
<feature type="transmembrane region" description="Helical" evidence="5">
    <location>
        <begin position="45"/>
        <end position="71"/>
    </location>
</feature>
<dbReference type="InterPro" id="IPR027359">
    <property type="entry name" value="Volt_channel_dom_sf"/>
</dbReference>
<dbReference type="Gene3D" id="1.20.120.350">
    <property type="entry name" value="Voltage-gated potassium channels. Chain C"/>
    <property type="match status" value="1"/>
</dbReference>
<dbReference type="GO" id="GO:0001518">
    <property type="term" value="C:voltage-gated sodium channel complex"/>
    <property type="evidence" value="ECO:0007669"/>
    <property type="project" value="TreeGrafter"/>
</dbReference>
<dbReference type="Pfam" id="PF00520">
    <property type="entry name" value="Ion_trans"/>
    <property type="match status" value="1"/>
</dbReference>
<dbReference type="PANTHER" id="PTHR10037:SF288">
    <property type="entry name" value="SODIUM CHANNEL PROTEIN PARA"/>
    <property type="match status" value="1"/>
</dbReference>
<evidence type="ECO:0000256" key="1">
    <source>
        <dbReference type="ARBA" id="ARBA00004141"/>
    </source>
</evidence>
<keyword evidence="4 5" id="KW-0472">Membrane</keyword>
<feature type="transmembrane region" description="Helical" evidence="5">
    <location>
        <begin position="12"/>
        <end position="33"/>
    </location>
</feature>
<protein>
    <recommendedName>
        <fullName evidence="6">Ion transport domain-containing protein</fullName>
    </recommendedName>
</protein>
<dbReference type="AlphaFoldDB" id="A0A820L299"/>
<reference evidence="7" key="1">
    <citation type="submission" date="2021-02" db="EMBL/GenBank/DDBJ databases">
        <authorList>
            <person name="Nowell W R."/>
        </authorList>
    </citation>
    <scope>NUCLEOTIDE SEQUENCE</scope>
</reference>
<dbReference type="PANTHER" id="PTHR10037">
    <property type="entry name" value="VOLTAGE-GATED CATION CHANNEL CALCIUM AND SODIUM"/>
    <property type="match status" value="1"/>
</dbReference>
<evidence type="ECO:0000313" key="7">
    <source>
        <dbReference type="EMBL" id="CAF4349982.1"/>
    </source>
</evidence>
<keyword evidence="2 5" id="KW-0812">Transmembrane</keyword>
<evidence type="ECO:0000256" key="3">
    <source>
        <dbReference type="ARBA" id="ARBA00022989"/>
    </source>
</evidence>
<dbReference type="SUPFAM" id="SSF81324">
    <property type="entry name" value="Voltage-gated potassium channels"/>
    <property type="match status" value="1"/>
</dbReference>
<evidence type="ECO:0000256" key="2">
    <source>
        <dbReference type="ARBA" id="ARBA00022692"/>
    </source>
</evidence>
<dbReference type="GO" id="GO:0005248">
    <property type="term" value="F:voltage-gated sodium channel activity"/>
    <property type="evidence" value="ECO:0007669"/>
    <property type="project" value="TreeGrafter"/>
</dbReference>
<gene>
    <name evidence="7" type="ORF">OKA104_LOCUS48751</name>
</gene>
<comment type="subcellular location">
    <subcellularLocation>
        <location evidence="1">Membrane</location>
        <topology evidence="1">Multi-pass membrane protein</topology>
    </subcellularLocation>
</comment>
<comment type="caution">
    <text evidence="7">The sequence shown here is derived from an EMBL/GenBank/DDBJ whole genome shotgun (WGS) entry which is preliminary data.</text>
</comment>